<dbReference type="GO" id="GO:0006228">
    <property type="term" value="P:UTP biosynthetic process"/>
    <property type="evidence" value="ECO:0007669"/>
    <property type="project" value="InterPro"/>
</dbReference>
<dbReference type="GeneID" id="20083095"/>
<protein>
    <recommendedName>
        <fullName evidence="8">DM10 domain-containing protein</fullName>
    </recommendedName>
</protein>
<dbReference type="Gene3D" id="3.30.70.141">
    <property type="entry name" value="Nucleoside diphosphate kinase-like domain"/>
    <property type="match status" value="1"/>
</dbReference>
<organism evidence="9">
    <name type="scientific">Aphanomyces invadans</name>
    <dbReference type="NCBI Taxonomy" id="157072"/>
    <lineage>
        <taxon>Eukaryota</taxon>
        <taxon>Sar</taxon>
        <taxon>Stramenopiles</taxon>
        <taxon>Oomycota</taxon>
        <taxon>Saprolegniomycetes</taxon>
        <taxon>Saprolegniales</taxon>
        <taxon>Verrucalvaceae</taxon>
        <taxon>Aphanomyces</taxon>
    </lineage>
</organism>
<dbReference type="PANTHER" id="PTHR43109:SF2">
    <property type="entry name" value="NUCLEOSIDE DIPHOSPHATE KINASE 7"/>
    <property type="match status" value="1"/>
</dbReference>
<dbReference type="Gene3D" id="2.30.29.170">
    <property type="match status" value="1"/>
</dbReference>
<dbReference type="GO" id="GO:0006241">
    <property type="term" value="P:CTP biosynthetic process"/>
    <property type="evidence" value="ECO:0007669"/>
    <property type="project" value="InterPro"/>
</dbReference>
<feature type="domain" description="DM10" evidence="8">
    <location>
        <begin position="3"/>
        <end position="91"/>
    </location>
</feature>
<dbReference type="InterPro" id="IPR037993">
    <property type="entry name" value="NDPk7B"/>
</dbReference>
<evidence type="ECO:0000256" key="1">
    <source>
        <dbReference type="ARBA" id="ARBA00004138"/>
    </source>
</evidence>
<dbReference type="PANTHER" id="PTHR43109">
    <property type="entry name" value="NUCLEOSIDE DIPHOSPHATE KINASE 7"/>
    <property type="match status" value="1"/>
</dbReference>
<dbReference type="AlphaFoldDB" id="A0A024UAC2"/>
<evidence type="ECO:0000256" key="3">
    <source>
        <dbReference type="ARBA" id="ARBA00022490"/>
    </source>
</evidence>
<evidence type="ECO:0000256" key="6">
    <source>
        <dbReference type="PROSITE-ProRule" id="PRU00706"/>
    </source>
</evidence>
<keyword evidence="5" id="KW-0966">Cell projection</keyword>
<evidence type="ECO:0000256" key="7">
    <source>
        <dbReference type="RuleBase" id="RU004011"/>
    </source>
</evidence>
<dbReference type="GO" id="GO:0005879">
    <property type="term" value="C:axonemal microtubule"/>
    <property type="evidence" value="ECO:0007669"/>
    <property type="project" value="TreeGrafter"/>
</dbReference>
<dbReference type="OrthoDB" id="270127at2759"/>
<dbReference type="eggNOG" id="KOG0888">
    <property type="taxonomic scope" value="Eukaryota"/>
</dbReference>
<name>A0A024UAC2_9STRA</name>
<dbReference type="STRING" id="157072.A0A024UAC2"/>
<dbReference type="PRINTS" id="PR01243">
    <property type="entry name" value="NUCDPKINASE"/>
</dbReference>
<dbReference type="InterPro" id="IPR034907">
    <property type="entry name" value="NDK-like_dom"/>
</dbReference>
<dbReference type="InterPro" id="IPR006602">
    <property type="entry name" value="DM10_dom"/>
</dbReference>
<dbReference type="SUPFAM" id="SSF54919">
    <property type="entry name" value="Nucleoside diphosphate kinase, NDK"/>
    <property type="match status" value="1"/>
</dbReference>
<accession>A0A024UAC2</accession>
<gene>
    <name evidence="9" type="ORF">H310_06045</name>
</gene>
<keyword evidence="4" id="KW-0206">Cytoskeleton</keyword>
<comment type="subcellular location">
    <subcellularLocation>
        <location evidence="1">Cell projection</location>
        <location evidence="1">Cilium</location>
    </subcellularLocation>
    <subcellularLocation>
        <location evidence="2">Cytoplasm</location>
        <location evidence="2">Cytoskeleton</location>
    </subcellularLocation>
</comment>
<evidence type="ECO:0000256" key="5">
    <source>
        <dbReference type="ARBA" id="ARBA00023273"/>
    </source>
</evidence>
<dbReference type="VEuPathDB" id="FungiDB:H310_06045"/>
<dbReference type="GO" id="GO:0004550">
    <property type="term" value="F:nucleoside diphosphate kinase activity"/>
    <property type="evidence" value="ECO:0007669"/>
    <property type="project" value="InterPro"/>
</dbReference>
<dbReference type="PROSITE" id="PS51336">
    <property type="entry name" value="DM10"/>
    <property type="match status" value="1"/>
</dbReference>
<reference evidence="9" key="1">
    <citation type="submission" date="2013-12" db="EMBL/GenBank/DDBJ databases">
        <title>The Genome Sequence of Aphanomyces invadans NJM9701.</title>
        <authorList>
            <consortium name="The Broad Institute Genomics Platform"/>
            <person name="Russ C."/>
            <person name="Tyler B."/>
            <person name="van West P."/>
            <person name="Dieguez-Uribeondo J."/>
            <person name="Young S.K."/>
            <person name="Zeng Q."/>
            <person name="Gargeya S."/>
            <person name="Fitzgerald M."/>
            <person name="Abouelleil A."/>
            <person name="Alvarado L."/>
            <person name="Chapman S.B."/>
            <person name="Gainer-Dewar J."/>
            <person name="Goldberg J."/>
            <person name="Griggs A."/>
            <person name="Gujja S."/>
            <person name="Hansen M."/>
            <person name="Howarth C."/>
            <person name="Imamovic A."/>
            <person name="Ireland A."/>
            <person name="Larimer J."/>
            <person name="McCowan C."/>
            <person name="Murphy C."/>
            <person name="Pearson M."/>
            <person name="Poon T.W."/>
            <person name="Priest M."/>
            <person name="Roberts A."/>
            <person name="Saif S."/>
            <person name="Shea T."/>
            <person name="Sykes S."/>
            <person name="Wortman J."/>
            <person name="Nusbaum C."/>
            <person name="Birren B."/>
        </authorList>
    </citation>
    <scope>NUCLEOTIDE SEQUENCE [LARGE SCALE GENOMIC DNA]</scope>
    <source>
        <strain evidence="9">NJM9701</strain>
    </source>
</reference>
<evidence type="ECO:0000259" key="8">
    <source>
        <dbReference type="PROSITE" id="PS51336"/>
    </source>
</evidence>
<dbReference type="Pfam" id="PF00334">
    <property type="entry name" value="NDK"/>
    <property type="match status" value="1"/>
</dbReference>
<dbReference type="GO" id="GO:0006183">
    <property type="term" value="P:GTP biosynthetic process"/>
    <property type="evidence" value="ECO:0007669"/>
    <property type="project" value="InterPro"/>
</dbReference>
<comment type="similarity">
    <text evidence="6 7">Belongs to the NDK family.</text>
</comment>
<keyword evidence="3" id="KW-0963">Cytoplasm</keyword>
<dbReference type="InterPro" id="IPR036850">
    <property type="entry name" value="NDK-like_dom_sf"/>
</dbReference>
<evidence type="ECO:0000256" key="2">
    <source>
        <dbReference type="ARBA" id="ARBA00004245"/>
    </source>
</evidence>
<proteinExistence type="inferred from homology"/>
<evidence type="ECO:0000313" key="9">
    <source>
        <dbReference type="EMBL" id="ETW02563.1"/>
    </source>
</evidence>
<dbReference type="SMART" id="SM00562">
    <property type="entry name" value="NDK"/>
    <property type="match status" value="1"/>
</dbReference>
<dbReference type="SMART" id="SM00676">
    <property type="entry name" value="DM10"/>
    <property type="match status" value="1"/>
</dbReference>
<dbReference type="CDD" id="cd04412">
    <property type="entry name" value="NDPk7B"/>
    <property type="match status" value="1"/>
</dbReference>
<sequence>MADGEVYSFVAEWFDPQAEVARSFLLTYYANDGSLEMVDKKSLKPFLKRIKFPGLKVVDLFVGACVSVYSRQINLVDCANEYTRTLLASRGANTLFLINPAGYRSIGCIISALEACHLSLVKLRMIHIKPNDLAIVCKHVDGMDPSPESSQEWTRDFSVAIEVSVGGPAAVSDALRQLGSARAFIVTGRASPYFFDANAFPTTAAMDDCSTLCLIRPRVVKAGQCGAVVDKILTAGFEISALKLVHVPVAAIDAFLAIYKPVTRQYHELVKYMSSGPLVAVEVRGNDVVNRFQEFCGPFDVQVARELAPTTLRAVFGHTNMQNAVHCTDCPEDGGLETQFFFRVLA</sequence>
<dbReference type="RefSeq" id="XP_008869168.1">
    <property type="nucleotide sequence ID" value="XM_008870946.1"/>
</dbReference>
<comment type="caution">
    <text evidence="6">Lacks conserved residue(s) required for the propagation of feature annotation.</text>
</comment>
<dbReference type="EMBL" id="KI913961">
    <property type="protein sequence ID" value="ETW02563.1"/>
    <property type="molecule type" value="Genomic_DNA"/>
</dbReference>
<dbReference type="InterPro" id="IPR001564">
    <property type="entry name" value="Nucleoside_diP_kinase"/>
</dbReference>
<dbReference type="PROSITE" id="PS51374">
    <property type="entry name" value="NDPK_LIKE"/>
    <property type="match status" value="1"/>
</dbReference>
<evidence type="ECO:0000256" key="4">
    <source>
        <dbReference type="ARBA" id="ARBA00023212"/>
    </source>
</evidence>